<name>A0A9X1NDN6_9ACTN</name>
<dbReference type="PANTHER" id="PTHR42781">
    <property type="entry name" value="SPERMIDINE/PUTRESCINE IMPORT ATP-BINDING PROTEIN POTA"/>
    <property type="match status" value="1"/>
</dbReference>
<dbReference type="Proteomes" id="UP001138997">
    <property type="component" value="Unassembled WGS sequence"/>
</dbReference>
<dbReference type="RefSeq" id="WP_231441444.1">
    <property type="nucleotide sequence ID" value="NZ_JAJOMB010000006.1"/>
</dbReference>
<keyword evidence="3 6" id="KW-0067">ATP-binding</keyword>
<proteinExistence type="predicted"/>
<evidence type="ECO:0000259" key="5">
    <source>
        <dbReference type="PROSITE" id="PS50893"/>
    </source>
</evidence>
<dbReference type="PROSITE" id="PS50893">
    <property type="entry name" value="ABC_TRANSPORTER_2"/>
    <property type="match status" value="1"/>
</dbReference>
<dbReference type="InterPro" id="IPR003439">
    <property type="entry name" value="ABC_transporter-like_ATP-bd"/>
</dbReference>
<dbReference type="FunFam" id="3.40.50.300:FF:000425">
    <property type="entry name" value="Probable ABC transporter, ATP-binding subunit"/>
    <property type="match status" value="1"/>
</dbReference>
<dbReference type="EC" id="7.6.2.9" evidence="4"/>
<evidence type="ECO:0000256" key="1">
    <source>
        <dbReference type="ARBA" id="ARBA00022448"/>
    </source>
</evidence>
<dbReference type="InterPro" id="IPR027417">
    <property type="entry name" value="P-loop_NTPase"/>
</dbReference>
<dbReference type="Gene3D" id="3.40.50.300">
    <property type="entry name" value="P-loop containing nucleotide triphosphate hydrolases"/>
    <property type="match status" value="1"/>
</dbReference>
<feature type="domain" description="ABC transporter" evidence="5">
    <location>
        <begin position="6"/>
        <end position="236"/>
    </location>
</feature>
<gene>
    <name evidence="6" type="ORF">LR394_13080</name>
</gene>
<dbReference type="InterPro" id="IPR017871">
    <property type="entry name" value="ABC_transporter-like_CS"/>
</dbReference>
<dbReference type="GO" id="GO:0005524">
    <property type="term" value="F:ATP binding"/>
    <property type="evidence" value="ECO:0007669"/>
    <property type="project" value="UniProtKB-KW"/>
</dbReference>
<dbReference type="InterPro" id="IPR003593">
    <property type="entry name" value="AAA+_ATPase"/>
</dbReference>
<sequence length="351" mass="37746">MTQGLVEVRDLALGYHGETVLKLDELTVAAGEFVSVLGPSGCGKTTLLNALAGFVTPDAGRILVDGQDVTHVAPQHRQMGLVFQNYALFPHLNVEKNLHYGLKARKVPRDERETRVRDALKLVGLEDFRARFPGQLSGGQQQRVAIARALVTRPKVLLLDEPLSNLDAKLRRQMRHELRELQREIGTTTIFVTHDQAEALAMSDRVVLLAGGGLEQHGTPQELYRTPRTTFTADFIGAANIVKATIGTDGRADVLKRSVAVPEGQGLEAGTSEVALRPEAVTVTAAETPGTVAAEVMSVAFGGDRYEYRVRVDAETTLLASASGREDAYAPGATVGLAFEDASVIWLGGSS</sequence>
<dbReference type="EMBL" id="JAJOMB010000006">
    <property type="protein sequence ID" value="MCD5311836.1"/>
    <property type="molecule type" value="Genomic_DNA"/>
</dbReference>
<dbReference type="GO" id="GO:0043190">
    <property type="term" value="C:ATP-binding cassette (ABC) transporter complex"/>
    <property type="evidence" value="ECO:0007669"/>
    <property type="project" value="InterPro"/>
</dbReference>
<dbReference type="SUPFAM" id="SSF50331">
    <property type="entry name" value="MOP-like"/>
    <property type="match status" value="1"/>
</dbReference>
<evidence type="ECO:0000313" key="6">
    <source>
        <dbReference type="EMBL" id="MCD5311836.1"/>
    </source>
</evidence>
<dbReference type="InterPro" id="IPR013611">
    <property type="entry name" value="Transp-assoc_OB_typ2"/>
</dbReference>
<dbReference type="Pfam" id="PF08402">
    <property type="entry name" value="TOBE_2"/>
    <property type="match status" value="1"/>
</dbReference>
<comment type="caution">
    <text evidence="6">The sequence shown here is derived from an EMBL/GenBank/DDBJ whole genome shotgun (WGS) entry which is preliminary data.</text>
</comment>
<dbReference type="GO" id="GO:0016887">
    <property type="term" value="F:ATP hydrolysis activity"/>
    <property type="evidence" value="ECO:0007669"/>
    <property type="project" value="InterPro"/>
</dbReference>
<reference evidence="6" key="1">
    <citation type="submission" date="2021-11" db="EMBL/GenBank/DDBJ databases">
        <title>Streptomyces corallinus and Kineosporia corallina sp. nov., two new coral-derived marine actinobacteria.</title>
        <authorList>
            <person name="Buangrab K."/>
            <person name="Sutthacheep M."/>
            <person name="Yeemin T."/>
            <person name="Harunari E."/>
            <person name="Igarashi Y."/>
            <person name="Sripreechasak P."/>
            <person name="Kanchanasin P."/>
            <person name="Tanasupawat S."/>
            <person name="Phongsopitanun W."/>
        </authorList>
    </citation>
    <scope>NUCLEOTIDE SEQUENCE</scope>
    <source>
        <strain evidence="6">JCM 31032</strain>
    </source>
</reference>
<keyword evidence="7" id="KW-1185">Reference proteome</keyword>
<dbReference type="GO" id="GO:0015418">
    <property type="term" value="F:ABC-type quaternary ammonium compound transporting activity"/>
    <property type="evidence" value="ECO:0007669"/>
    <property type="project" value="UniProtKB-EC"/>
</dbReference>
<dbReference type="SUPFAM" id="SSF52540">
    <property type="entry name" value="P-loop containing nucleoside triphosphate hydrolases"/>
    <property type="match status" value="1"/>
</dbReference>
<evidence type="ECO:0000256" key="4">
    <source>
        <dbReference type="ARBA" id="ARBA00066388"/>
    </source>
</evidence>
<protein>
    <recommendedName>
        <fullName evidence="4">ABC-type quaternary amine transporter</fullName>
        <ecNumber evidence="4">7.6.2.9</ecNumber>
    </recommendedName>
</protein>
<dbReference type="SMART" id="SM00382">
    <property type="entry name" value="AAA"/>
    <property type="match status" value="1"/>
</dbReference>
<dbReference type="Pfam" id="PF00005">
    <property type="entry name" value="ABC_tran"/>
    <property type="match status" value="1"/>
</dbReference>
<dbReference type="AlphaFoldDB" id="A0A9X1NDN6"/>
<keyword evidence="1" id="KW-0813">Transport</keyword>
<dbReference type="PANTHER" id="PTHR42781:SF4">
    <property type="entry name" value="SPERMIDINE_PUTRESCINE IMPORT ATP-BINDING PROTEIN POTA"/>
    <property type="match status" value="1"/>
</dbReference>
<evidence type="ECO:0000256" key="3">
    <source>
        <dbReference type="ARBA" id="ARBA00022840"/>
    </source>
</evidence>
<evidence type="ECO:0000256" key="2">
    <source>
        <dbReference type="ARBA" id="ARBA00022741"/>
    </source>
</evidence>
<evidence type="ECO:0000313" key="7">
    <source>
        <dbReference type="Proteomes" id="UP001138997"/>
    </source>
</evidence>
<keyword evidence="2" id="KW-0547">Nucleotide-binding</keyword>
<dbReference type="PROSITE" id="PS00211">
    <property type="entry name" value="ABC_TRANSPORTER_1"/>
    <property type="match status" value="1"/>
</dbReference>
<accession>A0A9X1NDN6</accession>
<dbReference type="InterPro" id="IPR008995">
    <property type="entry name" value="Mo/tungstate-bd_C_term_dom"/>
</dbReference>
<organism evidence="6 7">
    <name type="scientific">Kineosporia babensis</name>
    <dbReference type="NCBI Taxonomy" id="499548"/>
    <lineage>
        <taxon>Bacteria</taxon>
        <taxon>Bacillati</taxon>
        <taxon>Actinomycetota</taxon>
        <taxon>Actinomycetes</taxon>
        <taxon>Kineosporiales</taxon>
        <taxon>Kineosporiaceae</taxon>
        <taxon>Kineosporia</taxon>
    </lineage>
</organism>
<dbReference type="InterPro" id="IPR050093">
    <property type="entry name" value="ABC_SmlMolc_Importer"/>
</dbReference>